<dbReference type="OrthoDB" id="9785502at2"/>
<accession>A0A4Z1C4V6</accession>
<dbReference type="InterPro" id="IPR029760">
    <property type="entry name" value="GPX_CS"/>
</dbReference>
<dbReference type="EMBL" id="SRPF01000001">
    <property type="protein sequence ID" value="TGN41421.1"/>
    <property type="molecule type" value="Genomic_DNA"/>
</dbReference>
<evidence type="ECO:0000313" key="8">
    <source>
        <dbReference type="Proteomes" id="UP000298325"/>
    </source>
</evidence>
<comment type="caution">
    <text evidence="7">The sequence shown here is derived from an EMBL/GenBank/DDBJ whole genome shotgun (WGS) entry which is preliminary data.</text>
</comment>
<evidence type="ECO:0000259" key="6">
    <source>
        <dbReference type="PROSITE" id="PS51352"/>
    </source>
</evidence>
<dbReference type="GO" id="GO:0034599">
    <property type="term" value="P:cellular response to oxidative stress"/>
    <property type="evidence" value="ECO:0007669"/>
    <property type="project" value="TreeGrafter"/>
</dbReference>
<dbReference type="Gene3D" id="3.40.30.10">
    <property type="entry name" value="Glutaredoxin"/>
    <property type="match status" value="1"/>
</dbReference>
<organism evidence="7 8">
    <name type="scientific">Marinobacter confluentis</name>
    <dbReference type="NCBI Taxonomy" id="1697557"/>
    <lineage>
        <taxon>Bacteria</taxon>
        <taxon>Pseudomonadati</taxon>
        <taxon>Pseudomonadota</taxon>
        <taxon>Gammaproteobacteria</taxon>
        <taxon>Pseudomonadales</taxon>
        <taxon>Marinobacteraceae</taxon>
        <taxon>Marinobacter</taxon>
    </lineage>
</organism>
<feature type="domain" description="Thioredoxin" evidence="6">
    <location>
        <begin position="1"/>
        <end position="162"/>
    </location>
</feature>
<keyword evidence="2 5" id="KW-0575">Peroxidase</keyword>
<dbReference type="PIRSF" id="PIRSF000303">
    <property type="entry name" value="Glutathion_perox"/>
    <property type="match status" value="1"/>
</dbReference>
<dbReference type="FunFam" id="3.40.30.10:FF:000010">
    <property type="entry name" value="Glutathione peroxidase"/>
    <property type="match status" value="1"/>
</dbReference>
<dbReference type="PROSITE" id="PS00763">
    <property type="entry name" value="GLUTATHIONE_PEROXID_2"/>
    <property type="match status" value="1"/>
</dbReference>
<keyword evidence="8" id="KW-1185">Reference proteome</keyword>
<dbReference type="PROSITE" id="PS00460">
    <property type="entry name" value="GLUTATHIONE_PEROXID_1"/>
    <property type="match status" value="1"/>
</dbReference>
<dbReference type="InterPro" id="IPR013766">
    <property type="entry name" value="Thioredoxin_domain"/>
</dbReference>
<protein>
    <recommendedName>
        <fullName evidence="5">Glutathione peroxidase</fullName>
    </recommendedName>
</protein>
<evidence type="ECO:0000256" key="2">
    <source>
        <dbReference type="ARBA" id="ARBA00022559"/>
    </source>
</evidence>
<comment type="similarity">
    <text evidence="1 5">Belongs to the glutathione peroxidase family.</text>
</comment>
<dbReference type="PANTHER" id="PTHR11592">
    <property type="entry name" value="GLUTATHIONE PEROXIDASE"/>
    <property type="match status" value="1"/>
</dbReference>
<dbReference type="InterPro" id="IPR036249">
    <property type="entry name" value="Thioredoxin-like_sf"/>
</dbReference>
<dbReference type="PRINTS" id="PR01011">
    <property type="entry name" value="GLUTPROXDASE"/>
</dbReference>
<sequence>MAEQTVYDFTATTIKGEPQSLEAFRGKVLLIVNTASKCGFTPQFEGLQALYADLKDQGLEVLGFPCNQFRNQDPADDQAISEFCSLNYGVDFPMFSKIDVNGPDAHPLFQYLKREARGLLGSEGVKWNFTKFLVNQKGQVVNRYPPTTRPEAIRADIEKLLA</sequence>
<reference evidence="7 8" key="1">
    <citation type="submission" date="2019-04" db="EMBL/GenBank/DDBJ databases">
        <authorList>
            <person name="Park S."/>
            <person name="Yoon J.-H."/>
        </authorList>
    </citation>
    <scope>NUCLEOTIDE SEQUENCE [LARGE SCALE GENOMIC DNA]</scope>
    <source>
        <strain evidence="7 8">HJM-18</strain>
    </source>
</reference>
<dbReference type="AlphaFoldDB" id="A0A4Z1C4V6"/>
<dbReference type="Proteomes" id="UP000298325">
    <property type="component" value="Unassembled WGS sequence"/>
</dbReference>
<feature type="active site" evidence="4">
    <location>
        <position position="38"/>
    </location>
</feature>
<dbReference type="Pfam" id="PF00255">
    <property type="entry name" value="GSHPx"/>
    <property type="match status" value="1"/>
</dbReference>
<evidence type="ECO:0000256" key="1">
    <source>
        <dbReference type="ARBA" id="ARBA00006926"/>
    </source>
</evidence>
<dbReference type="InterPro" id="IPR000889">
    <property type="entry name" value="Glutathione_peroxidase"/>
</dbReference>
<dbReference type="SUPFAM" id="SSF52833">
    <property type="entry name" value="Thioredoxin-like"/>
    <property type="match status" value="1"/>
</dbReference>
<dbReference type="RefSeq" id="WP_135801806.1">
    <property type="nucleotide sequence ID" value="NZ_SRPF01000001.1"/>
</dbReference>
<evidence type="ECO:0000313" key="7">
    <source>
        <dbReference type="EMBL" id="TGN41421.1"/>
    </source>
</evidence>
<dbReference type="InterPro" id="IPR029759">
    <property type="entry name" value="GPX_AS"/>
</dbReference>
<evidence type="ECO:0000256" key="4">
    <source>
        <dbReference type="PIRSR" id="PIRSR000303-1"/>
    </source>
</evidence>
<proteinExistence type="inferred from homology"/>
<dbReference type="PANTHER" id="PTHR11592:SF78">
    <property type="entry name" value="GLUTATHIONE PEROXIDASE"/>
    <property type="match status" value="1"/>
</dbReference>
<gene>
    <name evidence="7" type="ORF">E5Q11_02455</name>
</gene>
<keyword evidence="3 5" id="KW-0560">Oxidoreductase</keyword>
<dbReference type="PROSITE" id="PS51355">
    <property type="entry name" value="GLUTATHIONE_PEROXID_3"/>
    <property type="match status" value="1"/>
</dbReference>
<dbReference type="GO" id="GO:0004601">
    <property type="term" value="F:peroxidase activity"/>
    <property type="evidence" value="ECO:0007669"/>
    <property type="project" value="UniProtKB-KW"/>
</dbReference>
<dbReference type="PROSITE" id="PS51352">
    <property type="entry name" value="THIOREDOXIN_2"/>
    <property type="match status" value="1"/>
</dbReference>
<name>A0A4Z1C4V6_9GAMM</name>
<evidence type="ECO:0000256" key="5">
    <source>
        <dbReference type="RuleBase" id="RU000499"/>
    </source>
</evidence>
<dbReference type="CDD" id="cd00340">
    <property type="entry name" value="GSH_Peroxidase"/>
    <property type="match status" value="1"/>
</dbReference>
<evidence type="ECO:0000256" key="3">
    <source>
        <dbReference type="ARBA" id="ARBA00023002"/>
    </source>
</evidence>